<dbReference type="PANTHER" id="PTHR28219:SF1">
    <property type="entry name" value="UPF0642 PROTEIN YBL028C"/>
    <property type="match status" value="1"/>
</dbReference>
<protein>
    <recommendedName>
        <fullName evidence="3">DUF2423 domain-containing protein</fullName>
    </recommendedName>
</protein>
<evidence type="ECO:0000313" key="5">
    <source>
        <dbReference type="Proteomes" id="UP000774326"/>
    </source>
</evidence>
<evidence type="ECO:0000259" key="3">
    <source>
        <dbReference type="Pfam" id="PF10338"/>
    </source>
</evidence>
<comment type="caution">
    <text evidence="4">The sequence shown here is derived from an EMBL/GenBank/DDBJ whole genome shotgun (WGS) entry which is preliminary data.</text>
</comment>
<proteinExistence type="predicted"/>
<dbReference type="EMBL" id="JAEUBG010001988">
    <property type="protein sequence ID" value="KAH3685462.1"/>
    <property type="molecule type" value="Genomic_DNA"/>
</dbReference>
<accession>A0A9P8Q7K6</accession>
<keyword evidence="1" id="KW-0175">Coiled coil</keyword>
<dbReference type="Pfam" id="PF10338">
    <property type="entry name" value="YBL028C_N"/>
    <property type="match status" value="1"/>
</dbReference>
<organism evidence="4 5">
    <name type="scientific">Wickerhamomyces pijperi</name>
    <name type="common">Yeast</name>
    <name type="synonym">Pichia pijperi</name>
    <dbReference type="NCBI Taxonomy" id="599730"/>
    <lineage>
        <taxon>Eukaryota</taxon>
        <taxon>Fungi</taxon>
        <taxon>Dikarya</taxon>
        <taxon>Ascomycota</taxon>
        <taxon>Saccharomycotina</taxon>
        <taxon>Saccharomycetes</taxon>
        <taxon>Phaffomycetales</taxon>
        <taxon>Wickerhamomycetaceae</taxon>
        <taxon>Wickerhamomyces</taxon>
    </lineage>
</organism>
<feature type="compositionally biased region" description="Basic residues" evidence="2">
    <location>
        <begin position="1"/>
        <end position="17"/>
    </location>
</feature>
<keyword evidence="5" id="KW-1185">Reference proteome</keyword>
<name>A0A9P8Q7K6_WICPI</name>
<dbReference type="GO" id="GO:0030687">
    <property type="term" value="C:preribosome, large subunit precursor"/>
    <property type="evidence" value="ECO:0007669"/>
    <property type="project" value="TreeGrafter"/>
</dbReference>
<dbReference type="PANTHER" id="PTHR28219">
    <property type="entry name" value="UPF0642 PROTEIN YBL028C"/>
    <property type="match status" value="1"/>
</dbReference>
<dbReference type="AlphaFoldDB" id="A0A9P8Q7K6"/>
<feature type="region of interest" description="Disordered" evidence="2">
    <location>
        <begin position="76"/>
        <end position="107"/>
    </location>
</feature>
<feature type="coiled-coil region" evidence="1">
    <location>
        <begin position="24"/>
        <end position="54"/>
    </location>
</feature>
<feature type="domain" description="DUF2423" evidence="3">
    <location>
        <begin position="1"/>
        <end position="44"/>
    </location>
</feature>
<sequence length="107" mass="12274">MAKSLRSKSKLRAKSIKRGKEFQKAVDERQLRLLEKAKENLLNQKIAEAQAKNNTEGDDIQIDNDEEVKVAEATGVKKVSTSGQRDARHHNYKMNKKKNHTKFAKKK</sequence>
<evidence type="ECO:0000313" key="4">
    <source>
        <dbReference type="EMBL" id="KAH3685462.1"/>
    </source>
</evidence>
<dbReference type="Proteomes" id="UP000774326">
    <property type="component" value="Unassembled WGS sequence"/>
</dbReference>
<dbReference type="InterPro" id="IPR019434">
    <property type="entry name" value="DUF2423"/>
</dbReference>
<evidence type="ECO:0000256" key="2">
    <source>
        <dbReference type="SAM" id="MobiDB-lite"/>
    </source>
</evidence>
<dbReference type="OrthoDB" id="4087970at2759"/>
<gene>
    <name evidence="4" type="ORF">WICPIJ_003577</name>
</gene>
<reference evidence="4" key="1">
    <citation type="journal article" date="2021" name="Open Biol.">
        <title>Shared evolutionary footprints suggest mitochondrial oxidative damage underlies multiple complex I losses in fungi.</title>
        <authorList>
            <person name="Schikora-Tamarit M.A."/>
            <person name="Marcet-Houben M."/>
            <person name="Nosek J."/>
            <person name="Gabaldon T."/>
        </authorList>
    </citation>
    <scope>NUCLEOTIDE SEQUENCE</scope>
    <source>
        <strain evidence="4">CBS2887</strain>
    </source>
</reference>
<feature type="compositionally biased region" description="Basic residues" evidence="2">
    <location>
        <begin position="87"/>
        <end position="107"/>
    </location>
</feature>
<reference evidence="4" key="2">
    <citation type="submission" date="2021-01" db="EMBL/GenBank/DDBJ databases">
        <authorList>
            <person name="Schikora-Tamarit M.A."/>
        </authorList>
    </citation>
    <scope>NUCLEOTIDE SEQUENCE</scope>
    <source>
        <strain evidence="4">CBS2887</strain>
    </source>
</reference>
<evidence type="ECO:0000256" key="1">
    <source>
        <dbReference type="SAM" id="Coils"/>
    </source>
</evidence>
<feature type="region of interest" description="Disordered" evidence="2">
    <location>
        <begin position="1"/>
        <end position="21"/>
    </location>
</feature>